<dbReference type="EMBL" id="QGDI01000002">
    <property type="protein sequence ID" value="PWJ14757.1"/>
    <property type="molecule type" value="Genomic_DNA"/>
</dbReference>
<comment type="pathway">
    <text evidence="1 5">Purine metabolism; 7-cyano-7-deazaguanine biosynthesis.</text>
</comment>
<reference evidence="8 9" key="1">
    <citation type="submission" date="2018-05" db="EMBL/GenBank/DDBJ databases">
        <title>The Hungate 1000. A catalogue of reference genomes from the rumen microbiome.</title>
        <authorList>
            <person name="Kelly W."/>
        </authorList>
    </citation>
    <scope>NUCLEOTIDE SEQUENCE [LARGE SCALE GENOMIC DNA]</scope>
    <source>
        <strain evidence="8 9">SAb67</strain>
    </source>
</reference>
<dbReference type="InterPro" id="IPR007115">
    <property type="entry name" value="6-PTP_synth/QueD"/>
</dbReference>
<evidence type="ECO:0000256" key="7">
    <source>
        <dbReference type="PIRSR" id="PIRSR006113-2"/>
    </source>
</evidence>
<feature type="active site" description="Charge relay system" evidence="6">
    <location>
        <position position="71"/>
    </location>
</feature>
<dbReference type="GO" id="GO:0008616">
    <property type="term" value="P:tRNA queuosine(34) biosynthetic process"/>
    <property type="evidence" value="ECO:0007669"/>
    <property type="project" value="UniProtKB-KW"/>
</dbReference>
<organism evidence="8 9">
    <name type="scientific">Ruminococcus flavefaciens</name>
    <dbReference type="NCBI Taxonomy" id="1265"/>
    <lineage>
        <taxon>Bacteria</taxon>
        <taxon>Bacillati</taxon>
        <taxon>Bacillota</taxon>
        <taxon>Clostridia</taxon>
        <taxon>Eubacteriales</taxon>
        <taxon>Oscillospiraceae</taxon>
        <taxon>Ruminococcus</taxon>
    </lineage>
</organism>
<evidence type="ECO:0000256" key="2">
    <source>
        <dbReference type="ARBA" id="ARBA00008900"/>
    </source>
</evidence>
<dbReference type="STRING" id="1265.SAMN02910280_0009"/>
<comment type="catalytic activity">
    <reaction evidence="4 5">
        <text>7,8-dihydroneopterin 3'-triphosphate + H2O = 6-carboxy-5,6,7,8-tetrahydropterin + triphosphate + acetaldehyde + 2 H(+)</text>
        <dbReference type="Rhea" id="RHEA:27966"/>
        <dbReference type="ChEBI" id="CHEBI:15343"/>
        <dbReference type="ChEBI" id="CHEBI:15377"/>
        <dbReference type="ChEBI" id="CHEBI:15378"/>
        <dbReference type="ChEBI" id="CHEBI:18036"/>
        <dbReference type="ChEBI" id="CHEBI:58462"/>
        <dbReference type="ChEBI" id="CHEBI:61032"/>
        <dbReference type="EC" id="4.1.2.50"/>
    </reaction>
</comment>
<dbReference type="OrthoDB" id="9804698at2"/>
<keyword evidence="5 7" id="KW-0862">Zinc</keyword>
<dbReference type="PANTHER" id="PTHR12589:SF8">
    <property type="entry name" value="6-CARBOXY-5,6,7,8-TETRAHYDROPTERIN SYNTHASE"/>
    <property type="match status" value="1"/>
</dbReference>
<comment type="similarity">
    <text evidence="2 5">Belongs to the PTPS family. QueD subfamily.</text>
</comment>
<dbReference type="AlphaFoldDB" id="A0A315Y2P2"/>
<accession>A0A315Y2P2</accession>
<keyword evidence="5" id="KW-0456">Lyase</keyword>
<dbReference type="UniPathway" id="UPA00391"/>
<feature type="binding site" evidence="7">
    <location>
        <position position="14"/>
    </location>
    <ligand>
        <name>Zn(2+)</name>
        <dbReference type="ChEBI" id="CHEBI:29105"/>
    </ligand>
</feature>
<gene>
    <name evidence="8" type="ORF">IE37_00743</name>
</gene>
<sequence length="141" mass="15854">MYYLKTSAEFDSAHFLAGYKGKCANIHGHRWKIEVTVAADALIESGEKRGMVIDFGDLKHEVRALADSFDHALIYETGSLKETTLAALRDEDFRLIEVAYRPTAENFARDFFGSLREKGLPVKTVTVYETPENCAVFEEGI</sequence>
<dbReference type="GO" id="GO:0070497">
    <property type="term" value="F:6-carboxytetrahydropterin synthase activity"/>
    <property type="evidence" value="ECO:0007669"/>
    <property type="project" value="UniProtKB-EC"/>
</dbReference>
<evidence type="ECO:0000313" key="9">
    <source>
        <dbReference type="Proteomes" id="UP000245720"/>
    </source>
</evidence>
<evidence type="ECO:0000313" key="8">
    <source>
        <dbReference type="EMBL" id="PWJ14757.1"/>
    </source>
</evidence>
<dbReference type="RefSeq" id="WP_109725617.1">
    <property type="nucleotide sequence ID" value="NZ_QGDI01000002.1"/>
</dbReference>
<evidence type="ECO:0000256" key="6">
    <source>
        <dbReference type="PIRSR" id="PIRSR006113-1"/>
    </source>
</evidence>
<dbReference type="PIRSF" id="PIRSF006113">
    <property type="entry name" value="PTP_synth"/>
    <property type="match status" value="1"/>
</dbReference>
<evidence type="ECO:0000256" key="5">
    <source>
        <dbReference type="PIRNR" id="PIRNR006113"/>
    </source>
</evidence>
<comment type="caution">
    <text evidence="8">The sequence shown here is derived from an EMBL/GenBank/DDBJ whole genome shotgun (WGS) entry which is preliminary data.</text>
</comment>
<dbReference type="InterPro" id="IPR038418">
    <property type="entry name" value="6-PTP_synth/QueD_sf"/>
</dbReference>
<feature type="binding site" evidence="7">
    <location>
        <position position="27"/>
    </location>
    <ligand>
        <name>Zn(2+)</name>
        <dbReference type="ChEBI" id="CHEBI:29105"/>
    </ligand>
</feature>
<feature type="active site" description="Charge relay system" evidence="6">
    <location>
        <position position="129"/>
    </location>
</feature>
<evidence type="ECO:0000256" key="1">
    <source>
        <dbReference type="ARBA" id="ARBA00005061"/>
    </source>
</evidence>
<feature type="active site" description="Proton acceptor" evidence="6">
    <location>
        <position position="23"/>
    </location>
</feature>
<proteinExistence type="inferred from homology"/>
<evidence type="ECO:0000256" key="4">
    <source>
        <dbReference type="ARBA" id="ARBA00048807"/>
    </source>
</evidence>
<dbReference type="GO" id="GO:0046872">
    <property type="term" value="F:metal ion binding"/>
    <property type="evidence" value="ECO:0007669"/>
    <property type="project" value="UniProtKB-KW"/>
</dbReference>
<dbReference type="EC" id="4.-.-.-" evidence="5"/>
<dbReference type="SUPFAM" id="SSF55620">
    <property type="entry name" value="Tetrahydrobiopterin biosynthesis enzymes-like"/>
    <property type="match status" value="1"/>
</dbReference>
<dbReference type="PANTHER" id="PTHR12589">
    <property type="entry name" value="PYRUVOYL TETRAHYDROBIOPTERIN SYNTHASE"/>
    <property type="match status" value="1"/>
</dbReference>
<comment type="cofactor">
    <cofactor evidence="5 7">
        <name>Zn(2+)</name>
        <dbReference type="ChEBI" id="CHEBI:29105"/>
    </cofactor>
    <text evidence="5 7">Binds 1 zinc ion per subunit.</text>
</comment>
<name>A0A315Y2P2_RUMFL</name>
<keyword evidence="5" id="KW-0671">Queuosine biosynthesis</keyword>
<dbReference type="Proteomes" id="UP000245720">
    <property type="component" value="Unassembled WGS sequence"/>
</dbReference>
<keyword evidence="5 7" id="KW-0479">Metal-binding</keyword>
<feature type="binding site" evidence="7">
    <location>
        <position position="29"/>
    </location>
    <ligand>
        <name>Zn(2+)</name>
        <dbReference type="ChEBI" id="CHEBI:29105"/>
    </ligand>
</feature>
<dbReference type="Gene3D" id="3.30.479.10">
    <property type="entry name" value="6-pyruvoyl tetrahydropterin synthase/QueD"/>
    <property type="match status" value="1"/>
</dbReference>
<protein>
    <recommendedName>
        <fullName evidence="3 5">6-carboxy-5,6,7,8-tetrahydropterin synthase</fullName>
        <ecNumber evidence="5">4.-.-.-</ecNumber>
    </recommendedName>
</protein>
<dbReference type="NCBIfam" id="TIGR03367">
    <property type="entry name" value="queuosine_QueD"/>
    <property type="match status" value="1"/>
</dbReference>
<dbReference type="Pfam" id="PF01242">
    <property type="entry name" value="PTPS"/>
    <property type="match status" value="1"/>
</dbReference>
<evidence type="ECO:0000256" key="3">
    <source>
        <dbReference type="ARBA" id="ARBA00018141"/>
    </source>
</evidence>